<evidence type="ECO:0000313" key="3">
    <source>
        <dbReference type="Proteomes" id="UP001271007"/>
    </source>
</evidence>
<feature type="signal peptide" evidence="1">
    <location>
        <begin position="1"/>
        <end position="19"/>
    </location>
</feature>
<organism evidence="2 3">
    <name type="scientific">Extremus antarcticus</name>
    <dbReference type="NCBI Taxonomy" id="702011"/>
    <lineage>
        <taxon>Eukaryota</taxon>
        <taxon>Fungi</taxon>
        <taxon>Dikarya</taxon>
        <taxon>Ascomycota</taxon>
        <taxon>Pezizomycotina</taxon>
        <taxon>Dothideomycetes</taxon>
        <taxon>Dothideomycetidae</taxon>
        <taxon>Mycosphaerellales</taxon>
        <taxon>Extremaceae</taxon>
        <taxon>Extremus</taxon>
    </lineage>
</organism>
<dbReference type="PANTHER" id="PTHR35567">
    <property type="entry name" value="MALATE DEHYDROGENASE (AFU_ORTHOLOGUE AFUA_2G13800)"/>
    <property type="match status" value="1"/>
</dbReference>
<accession>A0AAJ0LVX1</accession>
<proteinExistence type="predicted"/>
<keyword evidence="1" id="KW-0732">Signal</keyword>
<dbReference type="Proteomes" id="UP001271007">
    <property type="component" value="Unassembled WGS sequence"/>
</dbReference>
<sequence length="267" mass="27874">MLFSRTSLVVASLLAVTVAARPAEKRWGGWGGSWGGGASNNWWHSAPAASFGDFGKRWGLDSGSCDMAAAVQNMNLAAADPPLPSPHPGLSLFSVVVGRGTQNYTCDLSNTTAVPTPVGAVASLFDVSCVAATAKELLPALSVIALNLPVPSSDDTSSPIMQDMTGHHYFLDDTTAFFNLDTSLHQYGMGALQKANASDAPTTSYAGPGGQGNGAVQWLKLDVKPAAQDSFKQVYRLDTAGGVPPKMCTGSPAAFEVPYAAVYWLFK</sequence>
<dbReference type="Pfam" id="PF11937">
    <property type="entry name" value="DUF3455"/>
    <property type="match status" value="1"/>
</dbReference>
<feature type="chain" id="PRO_5042610549" description="Malate dehydrogenase" evidence="1">
    <location>
        <begin position="20"/>
        <end position="267"/>
    </location>
</feature>
<dbReference type="InterPro" id="IPR021851">
    <property type="entry name" value="DUF3455"/>
</dbReference>
<dbReference type="PANTHER" id="PTHR35567:SF1">
    <property type="entry name" value="CONSERVED FUNGAL PROTEIN (AFU_ORTHOLOGUE AFUA_1G14230)"/>
    <property type="match status" value="1"/>
</dbReference>
<name>A0AAJ0LVX1_9PEZI</name>
<comment type="caution">
    <text evidence="2">The sequence shown here is derived from an EMBL/GenBank/DDBJ whole genome shotgun (WGS) entry which is preliminary data.</text>
</comment>
<evidence type="ECO:0008006" key="4">
    <source>
        <dbReference type="Google" id="ProtNLM"/>
    </source>
</evidence>
<keyword evidence="3" id="KW-1185">Reference proteome</keyword>
<protein>
    <recommendedName>
        <fullName evidence="4">Malate dehydrogenase</fullName>
    </recommendedName>
</protein>
<gene>
    <name evidence="2" type="ORF">LTR09_001469</name>
</gene>
<reference evidence="2" key="1">
    <citation type="submission" date="2023-04" db="EMBL/GenBank/DDBJ databases">
        <title>Black Yeasts Isolated from many extreme environments.</title>
        <authorList>
            <person name="Coleine C."/>
            <person name="Stajich J.E."/>
            <person name="Selbmann L."/>
        </authorList>
    </citation>
    <scope>NUCLEOTIDE SEQUENCE</scope>
    <source>
        <strain evidence="2">CCFEE 5312</strain>
    </source>
</reference>
<dbReference type="AlphaFoldDB" id="A0AAJ0LVX1"/>
<evidence type="ECO:0000313" key="2">
    <source>
        <dbReference type="EMBL" id="KAK3057287.1"/>
    </source>
</evidence>
<dbReference type="EMBL" id="JAWDJX010000003">
    <property type="protein sequence ID" value="KAK3057287.1"/>
    <property type="molecule type" value="Genomic_DNA"/>
</dbReference>
<evidence type="ECO:0000256" key="1">
    <source>
        <dbReference type="SAM" id="SignalP"/>
    </source>
</evidence>